<evidence type="ECO:0000256" key="1">
    <source>
        <dbReference type="ARBA" id="ARBA00004123"/>
    </source>
</evidence>
<comment type="subunit">
    <text evidence="3 8">Component of the Mediator complex.</text>
</comment>
<dbReference type="GO" id="GO:0000978">
    <property type="term" value="F:RNA polymerase II cis-regulatory region sequence-specific DNA binding"/>
    <property type="evidence" value="ECO:0007669"/>
    <property type="project" value="TreeGrafter"/>
</dbReference>
<feature type="compositionally biased region" description="Pro residues" evidence="9">
    <location>
        <begin position="200"/>
        <end position="219"/>
    </location>
</feature>
<evidence type="ECO:0000256" key="9">
    <source>
        <dbReference type="SAM" id="MobiDB-lite"/>
    </source>
</evidence>
<dbReference type="GO" id="GO:0003712">
    <property type="term" value="F:transcription coregulator activity"/>
    <property type="evidence" value="ECO:0007669"/>
    <property type="project" value="InterPro"/>
</dbReference>
<dbReference type="AlphaFoldDB" id="A0A7R8WCH7"/>
<proteinExistence type="inferred from homology"/>
<feature type="region of interest" description="Disordered" evidence="9">
    <location>
        <begin position="193"/>
        <end position="270"/>
    </location>
</feature>
<keyword evidence="6 8" id="KW-0804">Transcription</keyword>
<dbReference type="GO" id="GO:0006357">
    <property type="term" value="P:regulation of transcription by RNA polymerase II"/>
    <property type="evidence" value="ECO:0007669"/>
    <property type="project" value="InterPro"/>
</dbReference>
<comment type="similarity">
    <text evidence="2 8">Belongs to the Mediator complex subunit 8 family.</text>
</comment>
<evidence type="ECO:0000256" key="5">
    <source>
        <dbReference type="ARBA" id="ARBA00023159"/>
    </source>
</evidence>
<dbReference type="InterPro" id="IPR019364">
    <property type="entry name" value="Mediatior_Med8_fun/met"/>
</dbReference>
<dbReference type="Pfam" id="PF10232">
    <property type="entry name" value="Med8"/>
    <property type="match status" value="1"/>
</dbReference>
<evidence type="ECO:0000256" key="8">
    <source>
        <dbReference type="RuleBase" id="RU364144"/>
    </source>
</evidence>
<dbReference type="EMBL" id="OB661849">
    <property type="protein sequence ID" value="CAD7229063.1"/>
    <property type="molecule type" value="Genomic_DNA"/>
</dbReference>
<evidence type="ECO:0000256" key="6">
    <source>
        <dbReference type="ARBA" id="ARBA00023163"/>
    </source>
</evidence>
<evidence type="ECO:0000256" key="4">
    <source>
        <dbReference type="ARBA" id="ARBA00023015"/>
    </source>
</evidence>
<sequence length="270" mass="29071">MQREESALETTVDVLVERLTTLKSALTSTLFKIEHEHEVLDWPSLLDGFGLLSGQLNSLLRVLKNDKTPPLRNRVCLPLLLSPDRDEQLLALTEGRVPAFSHQVVPDYLRTKPDPDVEQQQQALEKKAATCNQDAQHKHIQQMNKICSHLLELLASHAESRESDTANRSQGEQTSSLADTHALLAAVALGRGIKHSGPMSGPPGPMPIGGPGPGPPRGPPVSMTGPMPGPGGPKMPEGIPASPGRGRGRPTAGMGKPRPNIRVSAQPYQR</sequence>
<evidence type="ECO:0000256" key="3">
    <source>
        <dbReference type="ARBA" id="ARBA00011837"/>
    </source>
</evidence>
<dbReference type="GO" id="GO:0016592">
    <property type="term" value="C:mediator complex"/>
    <property type="evidence" value="ECO:0007669"/>
    <property type="project" value="InterPro"/>
</dbReference>
<comment type="subcellular location">
    <subcellularLocation>
        <location evidence="1 8">Nucleus</location>
    </subcellularLocation>
</comment>
<organism evidence="10">
    <name type="scientific">Cyprideis torosa</name>
    <dbReference type="NCBI Taxonomy" id="163714"/>
    <lineage>
        <taxon>Eukaryota</taxon>
        <taxon>Metazoa</taxon>
        <taxon>Ecdysozoa</taxon>
        <taxon>Arthropoda</taxon>
        <taxon>Crustacea</taxon>
        <taxon>Oligostraca</taxon>
        <taxon>Ostracoda</taxon>
        <taxon>Podocopa</taxon>
        <taxon>Podocopida</taxon>
        <taxon>Cytherocopina</taxon>
        <taxon>Cytheroidea</taxon>
        <taxon>Cytherideidae</taxon>
        <taxon>Cyprideis</taxon>
    </lineage>
</organism>
<evidence type="ECO:0000256" key="2">
    <source>
        <dbReference type="ARBA" id="ARBA00005716"/>
    </source>
</evidence>
<dbReference type="PANTHER" id="PTHR13074:SF9">
    <property type="entry name" value="MEDIATOR OF RNA POLYMERASE II TRANSCRIPTION SUBUNIT 8"/>
    <property type="match status" value="1"/>
</dbReference>
<evidence type="ECO:0000256" key="7">
    <source>
        <dbReference type="ARBA" id="ARBA00023242"/>
    </source>
</evidence>
<protein>
    <recommendedName>
        <fullName evidence="8">Mediator of RNA polymerase II transcription subunit 8</fullName>
    </recommendedName>
    <alternativeName>
        <fullName evidence="8">Mediator complex subunit 8</fullName>
    </alternativeName>
</protein>
<evidence type="ECO:0000313" key="10">
    <source>
        <dbReference type="EMBL" id="CAD7229063.1"/>
    </source>
</evidence>
<keyword evidence="4 8" id="KW-0805">Transcription regulation</keyword>
<dbReference type="GO" id="GO:0070847">
    <property type="term" value="C:core mediator complex"/>
    <property type="evidence" value="ECO:0007669"/>
    <property type="project" value="TreeGrafter"/>
</dbReference>
<keyword evidence="7 8" id="KW-0539">Nucleus</keyword>
<dbReference type="OrthoDB" id="150687at2759"/>
<keyword evidence="5 8" id="KW-0010">Activator</keyword>
<dbReference type="PANTHER" id="PTHR13074">
    <property type="entry name" value="MEDIATOR OF RNA POLYMERASE II TRANSCRIPTION SUBUNIT 8"/>
    <property type="match status" value="1"/>
</dbReference>
<comment type="function">
    <text evidence="8">Component of the Mediator complex, a coactivator involved in the regulated transcription of nearly all RNA polymerase II-dependent genes. Mediator functions as a bridge to convey information from gene-specific regulatory proteins to the basal RNA polymerase II transcription machinery. Mediator is recruited to promoters by direct interactions with regulatory proteins and serves as a scaffold for the assembly of a functional preinitiation complex with RNA polymerase II and the general transcription factors.</text>
</comment>
<name>A0A7R8WCH7_9CRUS</name>
<accession>A0A7R8WCH7</accession>
<reference evidence="10" key="1">
    <citation type="submission" date="2020-11" db="EMBL/GenBank/DDBJ databases">
        <authorList>
            <person name="Tran Van P."/>
        </authorList>
    </citation>
    <scope>NUCLEOTIDE SEQUENCE</scope>
</reference>
<gene>
    <name evidence="8" type="primary">MED8</name>
    <name evidence="10" type="ORF">CTOB1V02_LOCUS6936</name>
</gene>